<dbReference type="Proteomes" id="UP000279372">
    <property type="component" value="Unassembled WGS sequence"/>
</dbReference>
<dbReference type="EMBL" id="RBQB01000107">
    <property type="protein sequence ID" value="RMO92679.1"/>
    <property type="molecule type" value="Genomic_DNA"/>
</dbReference>
<evidence type="ECO:0000256" key="1">
    <source>
        <dbReference type="SAM" id="Coils"/>
    </source>
</evidence>
<dbReference type="AlphaFoldDB" id="A0A3M3ZEL3"/>
<keyword evidence="1" id="KW-0175">Coiled coil</keyword>
<reference evidence="3 4" key="1">
    <citation type="submission" date="2018-08" db="EMBL/GenBank/DDBJ databases">
        <title>Recombination of ecologically and evolutionarily significant loci maintains genetic cohesion in the Pseudomonas syringae species complex.</title>
        <authorList>
            <person name="Dillon M."/>
            <person name="Thakur S."/>
            <person name="Almeida R.N.D."/>
            <person name="Weir B.S."/>
            <person name="Guttman D.S."/>
        </authorList>
    </citation>
    <scope>NUCLEOTIDE SEQUENCE [LARGE SCALE GENOMIC DNA]</scope>
    <source>
        <strain evidence="3 4">ICMP 8902</strain>
    </source>
</reference>
<proteinExistence type="predicted"/>
<name>A0A3M3ZEL3_9PSED</name>
<accession>A0A3M3ZEL3</accession>
<feature type="coiled-coil region" evidence="1">
    <location>
        <begin position="39"/>
        <end position="113"/>
    </location>
</feature>
<organism evidence="3 4">
    <name type="scientific">Pseudomonas syringae pv. philadelphi</name>
    <dbReference type="NCBI Taxonomy" id="251706"/>
    <lineage>
        <taxon>Bacteria</taxon>
        <taxon>Pseudomonadati</taxon>
        <taxon>Pseudomonadota</taxon>
        <taxon>Gammaproteobacteria</taxon>
        <taxon>Pseudomonadales</taxon>
        <taxon>Pseudomonadaceae</taxon>
        <taxon>Pseudomonas</taxon>
    </lineage>
</organism>
<evidence type="ECO:0000313" key="4">
    <source>
        <dbReference type="Proteomes" id="UP000279372"/>
    </source>
</evidence>
<evidence type="ECO:0000313" key="3">
    <source>
        <dbReference type="EMBL" id="RMO92679.1"/>
    </source>
</evidence>
<protein>
    <submittedName>
        <fullName evidence="3">Uncharacterized protein</fullName>
    </submittedName>
</protein>
<feature type="region of interest" description="Disordered" evidence="2">
    <location>
        <begin position="1"/>
        <end position="32"/>
    </location>
</feature>
<sequence>MNMNNTPIYSGAEPEVSKGLGSTTSGINDEKNQSRKEMIMLIESEIENTLKRLEAFRLELRAVAATEMEENAFQQNRQVEQLNSVVSENRILLEKLHETQEAYETLLQREESNVEKIMSQSTRLAKVLEKNPAHWEVEQVKIERLPDIGSREVVQWHIHNAYLGDELVSFINLKTHVFNGRLELFIQRADKNSTDWIDWPLNLSSEESFPCVPDHGQTHQGVALLLSSLGTRDWQKLKILIKRMADALSGESEISIPDTVNAAALKEGLTKLSVTYDHWPLALRYDSVTLAKTIQTEHYRSLSILLKNVSLGERRWNELEYNLATVDENGGFGQNPRLEFPESARDVIDNWFVESEDGRGLRLELRFARPQAIDTNVWRLLSDSDQILIVALVSNLPAQLEKLQSSVAGQSLQWKDWQALAHAIRAIMVNNMRPLRKSGT</sequence>
<evidence type="ECO:0000256" key="2">
    <source>
        <dbReference type="SAM" id="MobiDB-lite"/>
    </source>
</evidence>
<comment type="caution">
    <text evidence="3">The sequence shown here is derived from an EMBL/GenBank/DDBJ whole genome shotgun (WGS) entry which is preliminary data.</text>
</comment>
<gene>
    <name evidence="3" type="ORF">ALQ33_03801</name>
</gene>